<reference evidence="1 2" key="1">
    <citation type="submission" date="2018-06" db="EMBL/GenBank/DDBJ databases">
        <title>Genomic Encyclopedia of Type Strains, Phase III (KMG-III): the genomes of soil and plant-associated and newly described type strains.</title>
        <authorList>
            <person name="Whitman W."/>
        </authorList>
    </citation>
    <scope>NUCLEOTIDE SEQUENCE [LARGE SCALE GENOMIC DNA]</scope>
    <source>
        <strain evidence="1 2">CECT 7646</strain>
    </source>
</reference>
<gene>
    <name evidence="1" type="ORF">DFQ15_110102</name>
</gene>
<accession>A0A318SLF7</accession>
<name>A0A318SLF7_9BURK</name>
<dbReference type="OrthoDB" id="9111479at2"/>
<dbReference type="CDD" id="cd17020">
    <property type="entry name" value="T3SC_IA_ShcM-like"/>
    <property type="match status" value="1"/>
</dbReference>
<dbReference type="GO" id="GO:0030254">
    <property type="term" value="P:protein secretion by the type III secretion system"/>
    <property type="evidence" value="ECO:0007669"/>
    <property type="project" value="InterPro"/>
</dbReference>
<organism evidence="1 2">
    <name type="scientific">Xylophilus ampelinus</name>
    <dbReference type="NCBI Taxonomy" id="54067"/>
    <lineage>
        <taxon>Bacteria</taxon>
        <taxon>Pseudomonadati</taxon>
        <taxon>Pseudomonadota</taxon>
        <taxon>Betaproteobacteria</taxon>
        <taxon>Burkholderiales</taxon>
        <taxon>Xylophilus</taxon>
    </lineage>
</organism>
<dbReference type="InterPro" id="IPR010261">
    <property type="entry name" value="Tir_chaperone"/>
</dbReference>
<dbReference type="Proteomes" id="UP000247540">
    <property type="component" value="Unassembled WGS sequence"/>
</dbReference>
<sequence length="132" mass="14347">MGTQKFASVLKEFSQLVGFEEFDALAKGAKLKIDDYVVSFIPGAGDDEDNLRVYVDLGPLVGDAAEGLRTLMELNFMLSAAGRLVVCTHPTTHNVFLIFRYALDQNASGQALLDTTLRSISELGYEVQTLAA</sequence>
<dbReference type="Gene3D" id="3.30.1460.10">
    <property type="match status" value="1"/>
</dbReference>
<proteinExistence type="predicted"/>
<dbReference type="EMBL" id="QJTC01000010">
    <property type="protein sequence ID" value="PYE78071.1"/>
    <property type="molecule type" value="Genomic_DNA"/>
</dbReference>
<dbReference type="SUPFAM" id="SSF69635">
    <property type="entry name" value="Type III secretory system chaperone-like"/>
    <property type="match status" value="1"/>
</dbReference>
<evidence type="ECO:0000313" key="2">
    <source>
        <dbReference type="Proteomes" id="UP000247540"/>
    </source>
</evidence>
<dbReference type="AlphaFoldDB" id="A0A318SLF7"/>
<dbReference type="Pfam" id="PF05932">
    <property type="entry name" value="CesT"/>
    <property type="match status" value="1"/>
</dbReference>
<evidence type="ECO:0000313" key="1">
    <source>
        <dbReference type="EMBL" id="PYE78071.1"/>
    </source>
</evidence>
<comment type="caution">
    <text evidence="1">The sequence shown here is derived from an EMBL/GenBank/DDBJ whole genome shotgun (WGS) entry which is preliminary data.</text>
</comment>
<protein>
    <submittedName>
        <fullName evidence="1">Tir chaperone family protein CesT</fullName>
    </submittedName>
</protein>
<keyword evidence="2" id="KW-1185">Reference proteome</keyword>
<dbReference type="RefSeq" id="WP_110465566.1">
    <property type="nucleotide sequence ID" value="NZ_JAMOFZ010000010.1"/>
</dbReference>